<reference evidence="1" key="1">
    <citation type="submission" date="2020-10" db="EMBL/GenBank/DDBJ databases">
        <authorList>
            <person name="Gilroy R."/>
        </authorList>
    </citation>
    <scope>NUCLEOTIDE SEQUENCE</scope>
    <source>
        <strain evidence="1">CHK176-6737</strain>
    </source>
</reference>
<dbReference type="Proteomes" id="UP000824125">
    <property type="component" value="Unassembled WGS sequence"/>
</dbReference>
<sequence>MDRLKTGIITRKGVFEMPDMFNFSDEMKNYFNTLPKAVQEAMMQSGVQISNVADMQALVQNLQGGNGAQ</sequence>
<organism evidence="1 2">
    <name type="scientific">Candidatus Scybalenecus merdavium</name>
    <dbReference type="NCBI Taxonomy" id="2840939"/>
    <lineage>
        <taxon>Bacteria</taxon>
        <taxon>Bacillati</taxon>
        <taxon>Bacillota</taxon>
        <taxon>Clostridia</taxon>
        <taxon>Eubacteriales</taxon>
        <taxon>Oscillospiraceae</taxon>
        <taxon>Oscillospiraceae incertae sedis</taxon>
        <taxon>Candidatus Scybalenecus</taxon>
    </lineage>
</organism>
<dbReference type="AlphaFoldDB" id="A0A9D1MV34"/>
<name>A0A9D1MV34_9FIRM</name>
<proteinExistence type="predicted"/>
<gene>
    <name evidence="1" type="ORF">IAD23_06515</name>
</gene>
<accession>A0A9D1MV34</accession>
<comment type="caution">
    <text evidence="1">The sequence shown here is derived from an EMBL/GenBank/DDBJ whole genome shotgun (WGS) entry which is preliminary data.</text>
</comment>
<evidence type="ECO:0000313" key="1">
    <source>
        <dbReference type="EMBL" id="HIU69593.1"/>
    </source>
</evidence>
<protein>
    <submittedName>
        <fullName evidence="1">Uncharacterized protein</fullName>
    </submittedName>
</protein>
<evidence type="ECO:0000313" key="2">
    <source>
        <dbReference type="Proteomes" id="UP000824125"/>
    </source>
</evidence>
<reference evidence="1" key="2">
    <citation type="journal article" date="2021" name="PeerJ">
        <title>Extensive microbial diversity within the chicken gut microbiome revealed by metagenomics and culture.</title>
        <authorList>
            <person name="Gilroy R."/>
            <person name="Ravi A."/>
            <person name="Getino M."/>
            <person name="Pursley I."/>
            <person name="Horton D.L."/>
            <person name="Alikhan N.F."/>
            <person name="Baker D."/>
            <person name="Gharbi K."/>
            <person name="Hall N."/>
            <person name="Watson M."/>
            <person name="Adriaenssens E.M."/>
            <person name="Foster-Nyarko E."/>
            <person name="Jarju S."/>
            <person name="Secka A."/>
            <person name="Antonio M."/>
            <person name="Oren A."/>
            <person name="Chaudhuri R.R."/>
            <person name="La Ragione R."/>
            <person name="Hildebrand F."/>
            <person name="Pallen M.J."/>
        </authorList>
    </citation>
    <scope>NUCLEOTIDE SEQUENCE</scope>
    <source>
        <strain evidence="1">CHK176-6737</strain>
    </source>
</reference>
<dbReference type="EMBL" id="DVNM01000035">
    <property type="protein sequence ID" value="HIU69593.1"/>
    <property type="molecule type" value="Genomic_DNA"/>
</dbReference>